<gene>
    <name evidence="1" type="ORF">S01H4_41932</name>
</gene>
<proteinExistence type="predicted"/>
<dbReference type="EMBL" id="BART01022971">
    <property type="protein sequence ID" value="GAH02922.1"/>
    <property type="molecule type" value="Genomic_DNA"/>
</dbReference>
<evidence type="ECO:0000313" key="1">
    <source>
        <dbReference type="EMBL" id="GAH02922.1"/>
    </source>
</evidence>
<comment type="caution">
    <text evidence="1">The sequence shown here is derived from an EMBL/GenBank/DDBJ whole genome shotgun (WGS) entry which is preliminary data.</text>
</comment>
<organism evidence="1">
    <name type="scientific">marine sediment metagenome</name>
    <dbReference type="NCBI Taxonomy" id="412755"/>
    <lineage>
        <taxon>unclassified sequences</taxon>
        <taxon>metagenomes</taxon>
        <taxon>ecological metagenomes</taxon>
    </lineage>
</organism>
<dbReference type="AlphaFoldDB" id="X1C6C5"/>
<accession>X1C6C5</accession>
<sequence>MSTPYDNIHNRVIRKIQDRDLLSLTTISLEEILDDYLNSAITAFVNPKVDLSDRNDTTREFNPTLTDREEEILALYEVLGWLKPQINTIDLIKQNYSTKDYRLTSQANHTEKLILLYNESQKEADRLMIKYSYARTSLDDLV</sequence>
<reference evidence="1" key="1">
    <citation type="journal article" date="2014" name="Front. Microbiol.">
        <title>High frequency of phylogenetically diverse reductive dehalogenase-homologous genes in deep subseafloor sedimentary metagenomes.</title>
        <authorList>
            <person name="Kawai M."/>
            <person name="Futagami T."/>
            <person name="Toyoda A."/>
            <person name="Takaki Y."/>
            <person name="Nishi S."/>
            <person name="Hori S."/>
            <person name="Arai W."/>
            <person name="Tsubouchi T."/>
            <person name="Morono Y."/>
            <person name="Uchiyama I."/>
            <person name="Ito T."/>
            <person name="Fujiyama A."/>
            <person name="Inagaki F."/>
            <person name="Takami H."/>
        </authorList>
    </citation>
    <scope>NUCLEOTIDE SEQUENCE</scope>
    <source>
        <strain evidence="1">Expedition CK06-06</strain>
    </source>
</reference>
<protein>
    <submittedName>
        <fullName evidence="1">Uncharacterized protein</fullName>
    </submittedName>
</protein>
<name>X1C6C5_9ZZZZ</name>